<reference evidence="1 2" key="1">
    <citation type="submission" date="2024-06" db="EMBL/GenBank/DDBJ databases">
        <title>The Natural Products Discovery Center: Release of the First 8490 Sequenced Strains for Exploring Actinobacteria Biosynthetic Diversity.</title>
        <authorList>
            <person name="Kalkreuter E."/>
            <person name="Kautsar S.A."/>
            <person name="Yang D."/>
            <person name="Bader C.D."/>
            <person name="Teijaro C.N."/>
            <person name="Fluegel L."/>
            <person name="Davis C.M."/>
            <person name="Simpson J.R."/>
            <person name="Lauterbach L."/>
            <person name="Steele A.D."/>
            <person name="Gui C."/>
            <person name="Meng S."/>
            <person name="Li G."/>
            <person name="Viehrig K."/>
            <person name="Ye F."/>
            <person name="Su P."/>
            <person name="Kiefer A.F."/>
            <person name="Nichols A."/>
            <person name="Cepeda A.J."/>
            <person name="Yan W."/>
            <person name="Fan B."/>
            <person name="Jiang Y."/>
            <person name="Adhikari A."/>
            <person name="Zheng C.-J."/>
            <person name="Schuster L."/>
            <person name="Cowan T.M."/>
            <person name="Smanski M.J."/>
            <person name="Chevrette M.G."/>
            <person name="De Carvalho L.P.S."/>
            <person name="Shen B."/>
        </authorList>
    </citation>
    <scope>NUCLEOTIDE SEQUENCE [LARGE SCALE GENOMIC DNA]</scope>
    <source>
        <strain evidence="1 2">NPDC053791</strain>
    </source>
</reference>
<protein>
    <submittedName>
        <fullName evidence="1">DUF6284 family protein</fullName>
    </submittedName>
</protein>
<dbReference type="EMBL" id="JBFASG010000062">
    <property type="protein sequence ID" value="MEV4927901.1"/>
    <property type="molecule type" value="Genomic_DNA"/>
</dbReference>
<dbReference type="InterPro" id="IPR046251">
    <property type="entry name" value="DUF6284"/>
</dbReference>
<evidence type="ECO:0000313" key="2">
    <source>
        <dbReference type="Proteomes" id="UP001552479"/>
    </source>
</evidence>
<name>A0ABV3J5D5_9ACTN</name>
<comment type="caution">
    <text evidence="1">The sequence shown here is derived from an EMBL/GenBank/DDBJ whole genome shotgun (WGS) entry which is preliminary data.</text>
</comment>
<organism evidence="1 2">
    <name type="scientific">Streptomyces roseoverticillatus</name>
    <dbReference type="NCBI Taxonomy" id="66429"/>
    <lineage>
        <taxon>Bacteria</taxon>
        <taxon>Bacillati</taxon>
        <taxon>Actinomycetota</taxon>
        <taxon>Actinomycetes</taxon>
        <taxon>Kitasatosporales</taxon>
        <taxon>Streptomycetaceae</taxon>
        <taxon>Streptomyces</taxon>
    </lineage>
</organism>
<sequence length="90" mass="9908">MTHIIPGPAQAAGSVLPESVLEPTRAELDAIEQEMPLIRAEMALLDVEIALLDRPLTGVDVKRLRRAERRVLDEIIWWLTNRAAAGSEAA</sequence>
<gene>
    <name evidence="1" type="ORF">AB0L03_34715</name>
</gene>
<proteinExistence type="predicted"/>
<keyword evidence="2" id="KW-1185">Reference proteome</keyword>
<dbReference type="RefSeq" id="WP_366090935.1">
    <property type="nucleotide sequence ID" value="NZ_JBFASG010000062.1"/>
</dbReference>
<accession>A0ABV3J5D5</accession>
<evidence type="ECO:0000313" key="1">
    <source>
        <dbReference type="EMBL" id="MEV4927901.1"/>
    </source>
</evidence>
<dbReference type="Proteomes" id="UP001552479">
    <property type="component" value="Unassembled WGS sequence"/>
</dbReference>
<dbReference type="Pfam" id="PF19801">
    <property type="entry name" value="DUF6284"/>
    <property type="match status" value="1"/>
</dbReference>